<feature type="domain" description="Ig-like" evidence="5">
    <location>
        <begin position="263"/>
        <end position="355"/>
    </location>
</feature>
<dbReference type="SMART" id="SM00408">
    <property type="entry name" value="IGc2"/>
    <property type="match status" value="2"/>
</dbReference>
<dbReference type="InterPro" id="IPR003598">
    <property type="entry name" value="Ig_sub2"/>
</dbReference>
<evidence type="ECO:0000259" key="6">
    <source>
        <dbReference type="PROSITE" id="PS50853"/>
    </source>
</evidence>
<dbReference type="WBParaSite" id="ALUE_0000566301-mRNA-1">
    <property type="protein sequence ID" value="ALUE_0000566301-mRNA-1"/>
    <property type="gene ID" value="ALUE_0000566301"/>
</dbReference>
<dbReference type="InterPro" id="IPR051170">
    <property type="entry name" value="Neural/epithelial_adhesion"/>
</dbReference>
<dbReference type="SMART" id="SM00409">
    <property type="entry name" value="IG"/>
    <property type="match status" value="3"/>
</dbReference>
<dbReference type="CDD" id="cd00063">
    <property type="entry name" value="FN3"/>
    <property type="match status" value="1"/>
</dbReference>
<dbReference type="CDD" id="cd00096">
    <property type="entry name" value="Ig"/>
    <property type="match status" value="1"/>
</dbReference>
<evidence type="ECO:0000256" key="3">
    <source>
        <dbReference type="ARBA" id="ARBA00023157"/>
    </source>
</evidence>
<dbReference type="Proteomes" id="UP000036681">
    <property type="component" value="Unplaced"/>
</dbReference>
<evidence type="ECO:0000313" key="8">
    <source>
        <dbReference type="WBParaSite" id="ALUE_0000566301-mRNA-1"/>
    </source>
</evidence>
<evidence type="ECO:0000259" key="5">
    <source>
        <dbReference type="PROSITE" id="PS50835"/>
    </source>
</evidence>
<proteinExistence type="predicted"/>
<protein>
    <submittedName>
        <fullName evidence="8">Immunoglobulin domain protein</fullName>
    </submittedName>
</protein>
<dbReference type="PANTHER" id="PTHR12231">
    <property type="entry name" value="CTX-RELATED TYPE I TRANSMEMBRANE PROTEIN"/>
    <property type="match status" value="1"/>
</dbReference>
<dbReference type="InterPro" id="IPR013783">
    <property type="entry name" value="Ig-like_fold"/>
</dbReference>
<dbReference type="AlphaFoldDB" id="A0A0M3HSX8"/>
<dbReference type="GO" id="GO:0043005">
    <property type="term" value="C:neuron projection"/>
    <property type="evidence" value="ECO:0007669"/>
    <property type="project" value="TreeGrafter"/>
</dbReference>
<keyword evidence="2" id="KW-0677">Repeat</keyword>
<evidence type="ECO:0000256" key="2">
    <source>
        <dbReference type="ARBA" id="ARBA00022737"/>
    </source>
</evidence>
<evidence type="ECO:0000256" key="4">
    <source>
        <dbReference type="ARBA" id="ARBA00023319"/>
    </source>
</evidence>
<dbReference type="SUPFAM" id="SSF49265">
    <property type="entry name" value="Fibronectin type III"/>
    <property type="match status" value="1"/>
</dbReference>
<evidence type="ECO:0000256" key="1">
    <source>
        <dbReference type="ARBA" id="ARBA00022729"/>
    </source>
</evidence>
<dbReference type="Pfam" id="PF00047">
    <property type="entry name" value="ig"/>
    <property type="match status" value="1"/>
</dbReference>
<name>A0A0M3HSX8_ASCLU</name>
<sequence>MVILRQGEKEKDRRRWLDVKDSLKAESGINAVLVSSSENSVVDSDDGKLRITPPGLKGDKYVVKSGGTFRVSCIFNGEDITDVNQLSWRNENDRKIDGESLSSLFTVGLHEHETHHKKLSLVFSKIAPRDAGTYTCVAVDLAGRTHRKQIHVVVVDVSKEFSSRSSIEWNEKEHVAGAMLGESLTIDCGASGEPQPEIEITDADGEPLKESEFTVAGFEVTIEHLTRFYQDRIIKCLAVQEFKEYDTTSVEQNEIKIDVWFAPEFASPLIERHAITGRMAILHCNTSSSNPPARHFRFLKDTKILDDVEKYELHFDVEHQSAIFKILAVEEDDFGEYICEANNGKAKSHQTIILREANPPDEVHASLYKIGTDTILWKIEQVDDEELPILTYTIEFIRRGLFDDVVASEQKLGAEKTWRTHGSRLTTPAMKNSVYEVRGLRQNTEYVFRLTAQNEAGSSDPVILIAKTLEKEEMEEDKKKRVSSTATANSSAVLLILAIILL</sequence>
<dbReference type="InterPro" id="IPR007110">
    <property type="entry name" value="Ig-like_dom"/>
</dbReference>
<dbReference type="InterPro" id="IPR003961">
    <property type="entry name" value="FN3_dom"/>
</dbReference>
<dbReference type="Gene3D" id="2.60.40.10">
    <property type="entry name" value="Immunoglobulins"/>
    <property type="match status" value="3"/>
</dbReference>
<dbReference type="PANTHER" id="PTHR12231:SF253">
    <property type="entry name" value="DPR-INTERACTING PROTEIN ETA, ISOFORM B-RELATED"/>
    <property type="match status" value="1"/>
</dbReference>
<dbReference type="InterPro" id="IPR003599">
    <property type="entry name" value="Ig_sub"/>
</dbReference>
<accession>A0A0M3HSX8</accession>
<dbReference type="InterPro" id="IPR036179">
    <property type="entry name" value="Ig-like_dom_sf"/>
</dbReference>
<feature type="domain" description="Fibronectin type-III" evidence="6">
    <location>
        <begin position="359"/>
        <end position="472"/>
    </location>
</feature>
<organism evidence="7 8">
    <name type="scientific">Ascaris lumbricoides</name>
    <name type="common">Giant roundworm</name>
    <dbReference type="NCBI Taxonomy" id="6252"/>
    <lineage>
        <taxon>Eukaryota</taxon>
        <taxon>Metazoa</taxon>
        <taxon>Ecdysozoa</taxon>
        <taxon>Nematoda</taxon>
        <taxon>Chromadorea</taxon>
        <taxon>Rhabditida</taxon>
        <taxon>Spirurina</taxon>
        <taxon>Ascaridomorpha</taxon>
        <taxon>Ascaridoidea</taxon>
        <taxon>Ascarididae</taxon>
        <taxon>Ascaris</taxon>
    </lineage>
</organism>
<dbReference type="Pfam" id="PF07679">
    <property type="entry name" value="I-set"/>
    <property type="match status" value="1"/>
</dbReference>
<dbReference type="PROSITE" id="PS50853">
    <property type="entry name" value="FN3"/>
    <property type="match status" value="1"/>
</dbReference>
<dbReference type="SUPFAM" id="SSF48726">
    <property type="entry name" value="Immunoglobulin"/>
    <property type="match status" value="2"/>
</dbReference>
<dbReference type="InterPro" id="IPR013098">
    <property type="entry name" value="Ig_I-set"/>
</dbReference>
<keyword evidence="4" id="KW-0393">Immunoglobulin domain</keyword>
<keyword evidence="7" id="KW-1185">Reference proteome</keyword>
<keyword evidence="3" id="KW-1015">Disulfide bond</keyword>
<dbReference type="PROSITE" id="PS50835">
    <property type="entry name" value="IG_LIKE"/>
    <property type="match status" value="2"/>
</dbReference>
<keyword evidence="1" id="KW-0732">Signal</keyword>
<reference evidence="8" key="1">
    <citation type="submission" date="2017-02" db="UniProtKB">
        <authorList>
            <consortium name="WormBaseParasite"/>
        </authorList>
    </citation>
    <scope>IDENTIFICATION</scope>
</reference>
<dbReference type="InterPro" id="IPR036116">
    <property type="entry name" value="FN3_sf"/>
</dbReference>
<dbReference type="InterPro" id="IPR013151">
    <property type="entry name" value="Immunoglobulin_dom"/>
</dbReference>
<evidence type="ECO:0000313" key="7">
    <source>
        <dbReference type="Proteomes" id="UP000036681"/>
    </source>
</evidence>
<feature type="domain" description="Ig-like" evidence="5">
    <location>
        <begin position="54"/>
        <end position="151"/>
    </location>
</feature>